<name>A0A4C1XCR0_EUMVA</name>
<comment type="caution">
    <text evidence="1">The sequence shown here is derived from an EMBL/GenBank/DDBJ whole genome shotgun (WGS) entry which is preliminary data.</text>
</comment>
<gene>
    <name evidence="1" type="ORF">EVAR_44609_1</name>
</gene>
<reference evidence="1 2" key="1">
    <citation type="journal article" date="2019" name="Commun. Biol.">
        <title>The bagworm genome reveals a unique fibroin gene that provides high tensile strength.</title>
        <authorList>
            <person name="Kono N."/>
            <person name="Nakamura H."/>
            <person name="Ohtoshi R."/>
            <person name="Tomita M."/>
            <person name="Numata K."/>
            <person name="Arakawa K."/>
        </authorList>
    </citation>
    <scope>NUCLEOTIDE SEQUENCE [LARGE SCALE GENOMIC DNA]</scope>
</reference>
<dbReference type="EMBL" id="BGZK01000782">
    <property type="protein sequence ID" value="GBP60234.1"/>
    <property type="molecule type" value="Genomic_DNA"/>
</dbReference>
<dbReference type="Proteomes" id="UP000299102">
    <property type="component" value="Unassembled WGS sequence"/>
</dbReference>
<protein>
    <submittedName>
        <fullName evidence="1">Uncharacterized protein</fullName>
    </submittedName>
</protein>
<dbReference type="AlphaFoldDB" id="A0A4C1XCR0"/>
<evidence type="ECO:0000313" key="2">
    <source>
        <dbReference type="Proteomes" id="UP000299102"/>
    </source>
</evidence>
<organism evidence="1 2">
    <name type="scientific">Eumeta variegata</name>
    <name type="common">Bagworm moth</name>
    <name type="synonym">Eumeta japonica</name>
    <dbReference type="NCBI Taxonomy" id="151549"/>
    <lineage>
        <taxon>Eukaryota</taxon>
        <taxon>Metazoa</taxon>
        <taxon>Ecdysozoa</taxon>
        <taxon>Arthropoda</taxon>
        <taxon>Hexapoda</taxon>
        <taxon>Insecta</taxon>
        <taxon>Pterygota</taxon>
        <taxon>Neoptera</taxon>
        <taxon>Endopterygota</taxon>
        <taxon>Lepidoptera</taxon>
        <taxon>Glossata</taxon>
        <taxon>Ditrysia</taxon>
        <taxon>Tineoidea</taxon>
        <taxon>Psychidae</taxon>
        <taxon>Oiketicinae</taxon>
        <taxon>Eumeta</taxon>
    </lineage>
</organism>
<keyword evidence="2" id="KW-1185">Reference proteome</keyword>
<accession>A0A4C1XCR0</accession>
<sequence>MEPLKETLCPLALRGRFEGLFICSHCLLDVHNTWWGVVMKNENPTASFQLADFKNFKCHIHTSATWELRRYSQTPVFAPLGMPVLFITKARAIATSRVFKSGCCQACTCEIRNVNTGEL</sequence>
<proteinExistence type="predicted"/>
<evidence type="ECO:0000313" key="1">
    <source>
        <dbReference type="EMBL" id="GBP60234.1"/>
    </source>
</evidence>